<name>A0A1R1YMC2_9FUNG</name>
<evidence type="ECO:0000259" key="4">
    <source>
        <dbReference type="Pfam" id="PF04841"/>
    </source>
</evidence>
<dbReference type="InterPro" id="IPR016534">
    <property type="entry name" value="VPS16"/>
</dbReference>
<dbReference type="GO" id="GO:0016197">
    <property type="term" value="P:endosomal transport"/>
    <property type="evidence" value="ECO:0007669"/>
    <property type="project" value="TreeGrafter"/>
</dbReference>
<dbReference type="AlphaFoldDB" id="A0A1R1YMC2"/>
<evidence type="ECO:0000313" key="6">
    <source>
        <dbReference type="Proteomes" id="UP000187429"/>
    </source>
</evidence>
<keyword evidence="2" id="KW-0813">Transport</keyword>
<feature type="domain" description="Vps16 N-terminal" evidence="4">
    <location>
        <begin position="84"/>
        <end position="417"/>
    </location>
</feature>
<comment type="similarity">
    <text evidence="1 2">Belongs to the VPS16 family.</text>
</comment>
<dbReference type="GO" id="GO:0042144">
    <property type="term" value="P:vacuole fusion, non-autophagic"/>
    <property type="evidence" value="ECO:0007669"/>
    <property type="project" value="TreeGrafter"/>
</dbReference>
<comment type="caution">
    <text evidence="5">The sequence shown here is derived from an EMBL/GenBank/DDBJ whole genome shotgun (WGS) entry which is preliminary data.</text>
</comment>
<dbReference type="GO" id="GO:0003779">
    <property type="term" value="F:actin binding"/>
    <property type="evidence" value="ECO:0007669"/>
    <property type="project" value="TreeGrafter"/>
</dbReference>
<dbReference type="PIRSF" id="PIRSF007949">
    <property type="entry name" value="VPS16"/>
    <property type="match status" value="1"/>
</dbReference>
<sequence length="876" mass="97336">MLWSDIDLTKFKMAAAPYGGPIALIRDHDQLVEAEDTGIPDGIIAIFSPTGKKIGQVEVPAYLYNYSYITPPSLIPLSLSCDGIDIVDFGWCLEEKLVCIQNDGNVRIIDLSGDSSSFSLGKDAQNYSVKSCRFWDYGFVVILGNLDIVSIDNLYEPKPTTFKDSNLPSFPHCWQIIPPQNTLSGHVEVLLSIGNTIITADVSESQDQFLQQGPFSHISVSPNGKLVALLQSSGKLQVITSDFQKLYTESFPIQQKNDIDSTSTSSNRVYDVSWCGNDGVAISYGLFVVLVGPFGGVVKLEFDSVSYLVQEIDSVRIFNLYSHDILSKVSDSMVSVFQAGSTSPAALLYDAYDHLQNQSAKADEIVRNIGPSLGKAIDTCIEAAGFELNVNFQQNLLKASSFGKTFLPDHNPTKFVDMCSNLKVLNTIRSDFVGLYITLEQFHSLPINSWILRLLNRNMHFLALKICEYLKISTAEVYIHWAISKIKQSNKDDDTLYSILTSKLQDIPSLSYVRIAEAARLSGRERLTTKLLQLEPISANKVPLLLAIGSHALSLKESVNSGNVELIYLVILGIFNEIPLGDFFRIIGSNRVASLMFQKYCKQEGKFSLLKSFYFQEDELFGSIESTIIQDFTTESDLEAIKKNLNNAGLSLSKNSSHYLETKALSNEVKLINVQQKLESEVETSLRQRAISANNLGDFNDIPQKSGSESGSLSISLNNQLTIRDGDNSGSYVFVGLTLLQTLAKMINLGMYSKASSLKSDFNIPESTFYWIKLRCLVRRKDFIELDKFCRLKKPPIGYVAFAEELISNNQFQEASRYISLCDNVSKPNLYLKIGFMHEAAESALLSKNINALKRISTLTSDPTLKADIEARLSSM</sequence>
<evidence type="ECO:0000256" key="1">
    <source>
        <dbReference type="ARBA" id="ARBA00009250"/>
    </source>
</evidence>
<accession>A0A1R1YMC2</accession>
<dbReference type="Gene3D" id="1.10.150.780">
    <property type="entry name" value="Vps16, C-terminal region"/>
    <property type="match status" value="1"/>
</dbReference>
<comment type="function">
    <text evidence="2">Essential for vacuolar protein sorting. Required for vacuole biogenesis, stability and to maintain vacuole morphology.</text>
</comment>
<feature type="domain" description="Vps16 C-terminal" evidence="3">
    <location>
        <begin position="733"/>
        <end position="857"/>
    </location>
</feature>
<dbReference type="SUPFAM" id="SSF101908">
    <property type="entry name" value="Putative isomerase YbhE"/>
    <property type="match status" value="1"/>
</dbReference>
<keyword evidence="2" id="KW-0653">Protein transport</keyword>
<dbReference type="InterPro" id="IPR038132">
    <property type="entry name" value="Vps16_C_sf"/>
</dbReference>
<evidence type="ECO:0000259" key="3">
    <source>
        <dbReference type="Pfam" id="PF04840"/>
    </source>
</evidence>
<evidence type="ECO:0000256" key="2">
    <source>
        <dbReference type="PIRNR" id="PIRNR007949"/>
    </source>
</evidence>
<dbReference type="PANTHER" id="PTHR12811">
    <property type="entry name" value="VACUOLAR PROTEIN SORTING VPS16"/>
    <property type="match status" value="1"/>
</dbReference>
<feature type="domain" description="Vps16 C-terminal" evidence="3">
    <location>
        <begin position="510"/>
        <end position="688"/>
    </location>
</feature>
<dbReference type="OrthoDB" id="1792at2759"/>
<evidence type="ECO:0000313" key="5">
    <source>
        <dbReference type="EMBL" id="OMJ28000.1"/>
    </source>
</evidence>
<dbReference type="InterPro" id="IPR006926">
    <property type="entry name" value="Vps16_N"/>
</dbReference>
<reference evidence="6" key="1">
    <citation type="submission" date="2017-01" db="EMBL/GenBank/DDBJ databases">
        <authorList>
            <person name="Wang Y."/>
            <person name="White M."/>
            <person name="Kvist S."/>
            <person name="Moncalvo J.-M."/>
        </authorList>
    </citation>
    <scope>NUCLEOTIDE SEQUENCE [LARGE SCALE GENOMIC DNA]</scope>
    <source>
        <strain evidence="6">ID-206-W2</strain>
    </source>
</reference>
<dbReference type="Pfam" id="PF04840">
    <property type="entry name" value="Vps16_C"/>
    <property type="match status" value="2"/>
</dbReference>
<dbReference type="InterPro" id="IPR006925">
    <property type="entry name" value="Vps16_C"/>
</dbReference>
<gene>
    <name evidence="5" type="ORF">AYI69_g2541</name>
</gene>
<dbReference type="Proteomes" id="UP000187429">
    <property type="component" value="Unassembled WGS sequence"/>
</dbReference>
<proteinExistence type="inferred from homology"/>
<dbReference type="EMBL" id="LSSM01000741">
    <property type="protein sequence ID" value="OMJ28000.1"/>
    <property type="molecule type" value="Genomic_DNA"/>
</dbReference>
<dbReference type="GO" id="GO:0005768">
    <property type="term" value="C:endosome"/>
    <property type="evidence" value="ECO:0007669"/>
    <property type="project" value="UniProtKB-ARBA"/>
</dbReference>
<organism evidence="5 6">
    <name type="scientific">Smittium culicis</name>
    <dbReference type="NCBI Taxonomy" id="133412"/>
    <lineage>
        <taxon>Eukaryota</taxon>
        <taxon>Fungi</taxon>
        <taxon>Fungi incertae sedis</taxon>
        <taxon>Zoopagomycota</taxon>
        <taxon>Kickxellomycotina</taxon>
        <taxon>Harpellomycetes</taxon>
        <taxon>Harpellales</taxon>
        <taxon>Legeriomycetaceae</taxon>
        <taxon>Smittium</taxon>
    </lineage>
</organism>
<dbReference type="GO" id="GO:0030897">
    <property type="term" value="C:HOPS complex"/>
    <property type="evidence" value="ECO:0007669"/>
    <property type="project" value="TreeGrafter"/>
</dbReference>
<keyword evidence="6" id="KW-1185">Reference proteome</keyword>
<dbReference type="GO" id="GO:0006886">
    <property type="term" value="P:intracellular protein transport"/>
    <property type="evidence" value="ECO:0007669"/>
    <property type="project" value="InterPro"/>
</dbReference>
<dbReference type="Pfam" id="PF04841">
    <property type="entry name" value="Vps16_N"/>
    <property type="match status" value="1"/>
</dbReference>
<dbReference type="PANTHER" id="PTHR12811:SF0">
    <property type="entry name" value="VACUOLAR PROTEIN SORTING-ASSOCIATED PROTEIN 16 HOMOLOG"/>
    <property type="match status" value="1"/>
</dbReference>
<protein>
    <recommendedName>
        <fullName evidence="2">Probable vacuolar protein sorting-associated protein 16 homolog</fullName>
    </recommendedName>
</protein>